<sequence>MENNKFIHANEENFIEQHTTPVEINPESLQFEAELLEIPSDQSPPNDILKSSKY</sequence>
<protein>
    <submittedName>
        <fullName evidence="1">Uncharacterized protein</fullName>
    </submittedName>
</protein>
<proteinExistence type="predicted"/>
<evidence type="ECO:0000313" key="1">
    <source>
        <dbReference type="EMBL" id="SOD17712.1"/>
    </source>
</evidence>
<dbReference type="EMBL" id="OCMU01000001">
    <property type="protein sequence ID" value="SOD17712.1"/>
    <property type="molecule type" value="Genomic_DNA"/>
</dbReference>
<dbReference type="RefSeq" id="WP_176492698.1">
    <property type="nucleotide sequence ID" value="NZ_OCMU01000001.1"/>
</dbReference>
<organism evidence="1 2">
    <name type="scientific">Nitrosomonas ureae</name>
    <dbReference type="NCBI Taxonomy" id="44577"/>
    <lineage>
        <taxon>Bacteria</taxon>
        <taxon>Pseudomonadati</taxon>
        <taxon>Pseudomonadota</taxon>
        <taxon>Betaproteobacteria</taxon>
        <taxon>Nitrosomonadales</taxon>
        <taxon>Nitrosomonadaceae</taxon>
        <taxon>Nitrosomonas</taxon>
    </lineage>
</organism>
<reference evidence="1 2" key="1">
    <citation type="submission" date="2017-09" db="EMBL/GenBank/DDBJ databases">
        <authorList>
            <person name="Ehlers B."/>
            <person name="Leendertz F.H."/>
        </authorList>
    </citation>
    <scope>NUCLEOTIDE SEQUENCE [LARGE SCALE GENOMIC DNA]</scope>
    <source>
        <strain evidence="1 2">Nm42</strain>
    </source>
</reference>
<name>A0A286A727_9PROT</name>
<dbReference type="Proteomes" id="UP000219335">
    <property type="component" value="Unassembled WGS sequence"/>
</dbReference>
<dbReference type="AlphaFoldDB" id="A0A286A727"/>
<accession>A0A286A727</accession>
<evidence type="ECO:0000313" key="2">
    <source>
        <dbReference type="Proteomes" id="UP000219335"/>
    </source>
</evidence>
<gene>
    <name evidence="1" type="ORF">SAMN06297164_1309</name>
</gene>